<protein>
    <submittedName>
        <fullName evidence="1">Protein of unassigned function</fullName>
    </submittedName>
</protein>
<sequence>MLNCVGPGRSGAEIAGDVAGMVPTVPSQDFNGAAGGS</sequence>
<dbReference type="HOGENOM" id="CLU_3345850_0_0_5"/>
<evidence type="ECO:0000313" key="2">
    <source>
        <dbReference type="Proteomes" id="UP000029492"/>
    </source>
</evidence>
<dbReference type="EMBL" id="CP003811">
    <property type="protein sequence ID" value="AIQ90625.1"/>
    <property type="molecule type" value="Genomic_DNA"/>
</dbReference>
<proteinExistence type="predicted"/>
<gene>
    <name evidence="1" type="ORF">MOC_2870</name>
</gene>
<evidence type="ECO:0000313" key="1">
    <source>
        <dbReference type="EMBL" id="AIQ90625.1"/>
    </source>
</evidence>
<accession>A0A089NVP1</accession>
<dbReference type="KEGG" id="mor:MOC_2870"/>
<reference evidence="1 2" key="1">
    <citation type="journal article" date="2014" name="PLoS ONE">
        <title>Genome Information of Methylobacterium oryzae, a Plant-Probiotic Methylotroph in the Phyllosphere.</title>
        <authorList>
            <person name="Kwak M.J."/>
            <person name="Jeong H."/>
            <person name="Madhaiyan M."/>
            <person name="Lee Y."/>
            <person name="Sa T.M."/>
            <person name="Oh T.K."/>
            <person name="Kim J.F."/>
        </authorList>
    </citation>
    <scope>NUCLEOTIDE SEQUENCE [LARGE SCALE GENOMIC DNA]</scope>
    <source>
        <strain evidence="1 2">CBMB20</strain>
    </source>
</reference>
<organism evidence="1 2">
    <name type="scientific">Methylobacterium oryzae CBMB20</name>
    <dbReference type="NCBI Taxonomy" id="693986"/>
    <lineage>
        <taxon>Bacteria</taxon>
        <taxon>Pseudomonadati</taxon>
        <taxon>Pseudomonadota</taxon>
        <taxon>Alphaproteobacteria</taxon>
        <taxon>Hyphomicrobiales</taxon>
        <taxon>Methylobacteriaceae</taxon>
        <taxon>Methylobacterium</taxon>
    </lineage>
</organism>
<dbReference type="AlphaFoldDB" id="A0A089NVP1"/>
<keyword evidence="2" id="KW-1185">Reference proteome</keyword>
<name>A0A089NVP1_9HYPH</name>
<dbReference type="Proteomes" id="UP000029492">
    <property type="component" value="Chromosome"/>
</dbReference>